<name>A0AAE4CA89_9ACTN</name>
<dbReference type="Gene3D" id="3.40.50.2000">
    <property type="entry name" value="Glycogen Phosphorylase B"/>
    <property type="match status" value="2"/>
</dbReference>
<keyword evidence="2" id="KW-0808">Transferase</keyword>
<comment type="caution">
    <text evidence="4">The sequence shown here is derived from an EMBL/GenBank/DDBJ whole genome shotgun (WGS) entry which is preliminary data.</text>
</comment>
<dbReference type="CDD" id="cd03801">
    <property type="entry name" value="GT4_PimA-like"/>
    <property type="match status" value="1"/>
</dbReference>
<organism evidence="4 5">
    <name type="scientific">Catenuloplanes atrovinosus</name>
    <dbReference type="NCBI Taxonomy" id="137266"/>
    <lineage>
        <taxon>Bacteria</taxon>
        <taxon>Bacillati</taxon>
        <taxon>Actinomycetota</taxon>
        <taxon>Actinomycetes</taxon>
        <taxon>Micromonosporales</taxon>
        <taxon>Micromonosporaceae</taxon>
        <taxon>Catenuloplanes</taxon>
    </lineage>
</organism>
<protein>
    <submittedName>
        <fullName evidence="4">Glycosyltransferase involved in cell wall biosynthesis</fullName>
    </submittedName>
</protein>
<dbReference type="GO" id="GO:1901137">
    <property type="term" value="P:carbohydrate derivative biosynthetic process"/>
    <property type="evidence" value="ECO:0007669"/>
    <property type="project" value="UniProtKB-ARBA"/>
</dbReference>
<evidence type="ECO:0000256" key="1">
    <source>
        <dbReference type="ARBA" id="ARBA00022676"/>
    </source>
</evidence>
<proteinExistence type="predicted"/>
<dbReference type="AlphaFoldDB" id="A0AAE4CA89"/>
<dbReference type="InterPro" id="IPR050194">
    <property type="entry name" value="Glycosyltransferase_grp1"/>
</dbReference>
<dbReference type="Pfam" id="PF13439">
    <property type="entry name" value="Glyco_transf_4"/>
    <property type="match status" value="1"/>
</dbReference>
<dbReference type="Proteomes" id="UP001183643">
    <property type="component" value="Unassembled WGS sequence"/>
</dbReference>
<dbReference type="InterPro" id="IPR028098">
    <property type="entry name" value="Glyco_trans_4-like_N"/>
</dbReference>
<evidence type="ECO:0000256" key="2">
    <source>
        <dbReference type="ARBA" id="ARBA00022679"/>
    </source>
</evidence>
<gene>
    <name evidence="4" type="ORF">J2S41_003435</name>
</gene>
<feature type="domain" description="Glycosyltransferase subfamily 4-like N-terminal" evidence="3">
    <location>
        <begin position="36"/>
        <end position="158"/>
    </location>
</feature>
<dbReference type="SUPFAM" id="SSF53756">
    <property type="entry name" value="UDP-Glycosyltransferase/glycogen phosphorylase"/>
    <property type="match status" value="1"/>
</dbReference>
<keyword evidence="5" id="KW-1185">Reference proteome</keyword>
<dbReference type="RefSeq" id="WP_310368878.1">
    <property type="nucleotide sequence ID" value="NZ_JAVDYB010000001.1"/>
</dbReference>
<keyword evidence="1" id="KW-0328">Glycosyltransferase</keyword>
<dbReference type="Pfam" id="PF13692">
    <property type="entry name" value="Glyco_trans_1_4"/>
    <property type="match status" value="1"/>
</dbReference>
<evidence type="ECO:0000259" key="3">
    <source>
        <dbReference type="Pfam" id="PF13439"/>
    </source>
</evidence>
<dbReference type="EMBL" id="JAVDYB010000001">
    <property type="protein sequence ID" value="MDR7276657.1"/>
    <property type="molecule type" value="Genomic_DNA"/>
</dbReference>
<accession>A0AAE4CA89</accession>
<dbReference type="GO" id="GO:0016757">
    <property type="term" value="F:glycosyltransferase activity"/>
    <property type="evidence" value="ECO:0007669"/>
    <property type="project" value="UniProtKB-KW"/>
</dbReference>
<dbReference type="PANTHER" id="PTHR45947">
    <property type="entry name" value="SULFOQUINOVOSYL TRANSFERASE SQD2"/>
    <property type="match status" value="1"/>
</dbReference>
<sequence>MTDLAVSLLTLGDPATMTGGYLYHRRVADRAPRFGARVDFVSLPSWRFPLPALAGATMLRRIRAAAPDVLLVDSIVAGLAGPWLAATRGLPPIAAILHQPPGGIDHASGRQRAQASLDRAFYKRVRRMIVASEDLANTLRGQGFDPALLAVVPPGRDAAAEPVDPPGDLRQGRQVAILSVGNWMARKGLLDLLEAFSNLPPGAATLHLVGDETVEPGYAARVRARLRRPDLRDRVVTHGVVTPAEVAGFYRRADVFALASTREPYGTVYGEAMAAGLPVVGWNAGNLPHLATHGVEGLAVPPGDRVALTAALLRLATDDAYRTAMATAARRKADTFPTWDDTSRMLFTELRALAEHTTVREAQP</sequence>
<evidence type="ECO:0000313" key="5">
    <source>
        <dbReference type="Proteomes" id="UP001183643"/>
    </source>
</evidence>
<dbReference type="PANTHER" id="PTHR45947:SF3">
    <property type="entry name" value="SULFOQUINOVOSYL TRANSFERASE SQD2"/>
    <property type="match status" value="1"/>
</dbReference>
<reference evidence="4" key="1">
    <citation type="submission" date="2023-07" db="EMBL/GenBank/DDBJ databases">
        <title>Sequencing the genomes of 1000 actinobacteria strains.</title>
        <authorList>
            <person name="Klenk H.-P."/>
        </authorList>
    </citation>
    <scope>NUCLEOTIDE SEQUENCE</scope>
    <source>
        <strain evidence="4">DSM 44707</strain>
    </source>
</reference>
<evidence type="ECO:0000313" key="4">
    <source>
        <dbReference type="EMBL" id="MDR7276657.1"/>
    </source>
</evidence>